<evidence type="ECO:0008006" key="3">
    <source>
        <dbReference type="Google" id="ProtNLM"/>
    </source>
</evidence>
<reference evidence="1 2" key="1">
    <citation type="submission" date="2020-07" db="EMBL/GenBank/DDBJ databases">
        <title>Complete genome sequence of Streptomyces phage Salutena.</title>
        <authorList>
            <person name="Kim J.H."/>
            <person name="Higbee T."/>
            <person name="Clark J.D."/>
            <person name="Le T."/>
            <person name="Burrowes B.H."/>
            <person name="Liu M."/>
        </authorList>
    </citation>
    <scope>NUCLEOTIDE SEQUENCE [LARGE SCALE GENOMIC DNA]</scope>
</reference>
<dbReference type="Proteomes" id="UP000594184">
    <property type="component" value="Segment"/>
</dbReference>
<proteinExistence type="predicted"/>
<evidence type="ECO:0000313" key="1">
    <source>
        <dbReference type="EMBL" id="QOV06186.1"/>
    </source>
</evidence>
<accession>A0A7S6R731</accession>
<name>A0A7S6R731_9CAUD</name>
<keyword evidence="2" id="KW-1185">Reference proteome</keyword>
<protein>
    <recommendedName>
        <fullName evidence="3">DUF4926 domain-containing protein</fullName>
    </recommendedName>
</protein>
<organism evidence="1 2">
    <name type="scientific">Streptomyces phage Salutena</name>
    <dbReference type="NCBI Taxonomy" id="2767576"/>
    <lineage>
        <taxon>Viruses</taxon>
        <taxon>Duplodnaviria</taxon>
        <taxon>Heunggongvirae</taxon>
        <taxon>Uroviricota</taxon>
        <taxon>Caudoviricetes</taxon>
        <taxon>Arquatrovirinae</taxon>
        <taxon>Salutenavirus</taxon>
        <taxon>Salutenavirus salutena</taxon>
    </lineage>
</organism>
<sequence>MNEVTNPELGAELGLAPGDTVEMVTDEWDFVAEKGERGKITHFLLDAGTTFVYVLFGDAHFPFTADEIKKVEVGQ</sequence>
<gene>
    <name evidence="1" type="ORF">CPT_Salutena_056</name>
</gene>
<dbReference type="EMBL" id="MT708548">
    <property type="protein sequence ID" value="QOV06186.1"/>
    <property type="molecule type" value="Genomic_DNA"/>
</dbReference>
<evidence type="ECO:0000313" key="2">
    <source>
        <dbReference type="Proteomes" id="UP000594184"/>
    </source>
</evidence>